<dbReference type="FunFam" id="3.30.300.30:FF:000008">
    <property type="entry name" value="2,3-dihydroxybenzoate-AMP ligase"/>
    <property type="match status" value="1"/>
</dbReference>
<keyword evidence="3 5" id="KW-0547">Nucleotide-binding</keyword>
<keyword evidence="10" id="KW-1185">Reference proteome</keyword>
<keyword evidence="4 5" id="KW-0067">ATP-binding</keyword>
<dbReference type="Pfam" id="PF13193">
    <property type="entry name" value="AMP-binding_C"/>
    <property type="match status" value="1"/>
</dbReference>
<dbReference type="PATRIC" id="fig|1555112.3.peg.2470"/>
<evidence type="ECO:0000256" key="5">
    <source>
        <dbReference type="HAMAP-Rule" id="MF_00731"/>
    </source>
</evidence>
<dbReference type="Proteomes" id="UP000065807">
    <property type="component" value="Chromosome"/>
</dbReference>
<dbReference type="HAMAP" id="MF_00731">
    <property type="entry name" value="MenE"/>
    <property type="match status" value="1"/>
</dbReference>
<gene>
    <name evidence="5" type="primary">menE</name>
    <name evidence="9" type="ORF">LIP_2421</name>
</gene>
<keyword evidence="2 5" id="KW-0436">Ligase</keyword>
<reference evidence="10" key="2">
    <citation type="journal article" date="2016" name="Int. J. Syst. Evol. Microbiol.">
        <title>Complete genome sequence and cell structure of Limnochorda pilosa, a Gram-negative spore-former within the phylum Firmicutes.</title>
        <authorList>
            <person name="Watanabe M."/>
            <person name="Kojima H."/>
            <person name="Fukui M."/>
        </authorList>
    </citation>
    <scope>NUCLEOTIDE SEQUENCE [LARGE SCALE GENOMIC DNA]</scope>
    <source>
        <strain evidence="10">HC45</strain>
    </source>
</reference>
<dbReference type="EMBL" id="AP014924">
    <property type="protein sequence ID" value="BAS28262.1"/>
    <property type="molecule type" value="Genomic_DNA"/>
</dbReference>
<dbReference type="EC" id="6.2.1.26" evidence="5"/>
<evidence type="ECO:0000313" key="9">
    <source>
        <dbReference type="EMBL" id="BAS28262.1"/>
    </source>
</evidence>
<comment type="pathway">
    <text evidence="5">Quinol/quinone metabolism; 1,4-dihydroxy-2-naphthoate biosynthesis; 1,4-dihydroxy-2-naphthoate from chorismate: step 5/7.</text>
</comment>
<dbReference type="PANTHER" id="PTHR43201:SF5">
    <property type="entry name" value="MEDIUM-CHAIN ACYL-COA LIGASE ACSF2, MITOCHONDRIAL"/>
    <property type="match status" value="1"/>
</dbReference>
<dbReference type="InterPro" id="IPR025110">
    <property type="entry name" value="AMP-bd_C"/>
</dbReference>
<dbReference type="InterPro" id="IPR042099">
    <property type="entry name" value="ANL_N_sf"/>
</dbReference>
<evidence type="ECO:0000259" key="7">
    <source>
        <dbReference type="Pfam" id="PF00501"/>
    </source>
</evidence>
<name>A0A0K2SMN4_LIMPI</name>
<protein>
    <recommendedName>
        <fullName evidence="5">2-succinylbenzoate--CoA ligase</fullName>
        <ecNumber evidence="5">6.2.1.26</ecNumber>
    </recommendedName>
    <alternativeName>
        <fullName evidence="5">o-succinylbenzoyl-CoA synthetase</fullName>
        <shortName evidence="5">OSB-CoA synthetase</shortName>
    </alternativeName>
</protein>
<dbReference type="PANTHER" id="PTHR43201">
    <property type="entry name" value="ACYL-COA SYNTHETASE"/>
    <property type="match status" value="1"/>
</dbReference>
<dbReference type="InterPro" id="IPR010192">
    <property type="entry name" value="MenE"/>
</dbReference>
<evidence type="ECO:0000256" key="2">
    <source>
        <dbReference type="ARBA" id="ARBA00022598"/>
    </source>
</evidence>
<dbReference type="Gene3D" id="3.30.300.30">
    <property type="match status" value="1"/>
</dbReference>
<accession>A0A0K2SMN4</accession>
<feature type="region of interest" description="Disordered" evidence="6">
    <location>
        <begin position="295"/>
        <end position="314"/>
    </location>
</feature>
<comment type="catalytic activity">
    <reaction evidence="5">
        <text>2-succinylbenzoate + ATP + CoA = 2-succinylbenzoyl-CoA + AMP + diphosphate</text>
        <dbReference type="Rhea" id="RHEA:17009"/>
        <dbReference type="ChEBI" id="CHEBI:18325"/>
        <dbReference type="ChEBI" id="CHEBI:30616"/>
        <dbReference type="ChEBI" id="CHEBI:33019"/>
        <dbReference type="ChEBI" id="CHEBI:57287"/>
        <dbReference type="ChEBI" id="CHEBI:57364"/>
        <dbReference type="ChEBI" id="CHEBI:456215"/>
        <dbReference type="EC" id="6.2.1.26"/>
    </reaction>
</comment>
<evidence type="ECO:0000256" key="1">
    <source>
        <dbReference type="ARBA" id="ARBA00022428"/>
    </source>
</evidence>
<keyword evidence="1 5" id="KW-0474">Menaquinone biosynthesis</keyword>
<dbReference type="Pfam" id="PF00501">
    <property type="entry name" value="AMP-binding"/>
    <property type="match status" value="1"/>
</dbReference>
<dbReference type="KEGG" id="lpil:LIP_2421"/>
<comment type="similarity">
    <text evidence="5">Belongs to the ATP-dependent AMP-binding enzyme family. MenE subfamily.</text>
</comment>
<evidence type="ECO:0000256" key="4">
    <source>
        <dbReference type="ARBA" id="ARBA00022840"/>
    </source>
</evidence>
<sequence length="483" mass="52076">MDWLRWRAEHTPEREVLRFEGRSWSFGELDREVSLLARRLAVLSVGEGDRLAVLLSPGPLFVQAVHAVGRLGAVLVPLNTRLAAPELVWQLKDVEARLLLYDEVSAPQAEAIAARLPGLAAIRGGRLDAVAPADVPLRFQLDPAAVHTIVYTSGTTGRPKGAQLTYGNHGWSALVSALNLGLSPDDRWLAPMPLFHVGGLAILFRSVIYGIPTLLQPRFDPDAVHRAIDVEGATLLSVVSAMLARMLEVRGGRPYPPSLRAVLVGGGPAPQPLLDAAARLGMPVVPTYGLTETSSQVTTLAPGEAPRRPGSSGRPLFGVELRIEQDDRPQPPGEPGEIAVRGPTVMAGYFRRPEESARALAGGWLHTGDLGYLDPEGYLYVLDRREDLIVSGGENVYPAEVEAALLAHPAVLEAGVTGVPDPRWGQAVLAAVRLRPGARVTEEEIRGFCRERLAGYKVPAHVRFVDALPRNAAGKLLRRRLAD</sequence>
<evidence type="ECO:0000313" key="10">
    <source>
        <dbReference type="Proteomes" id="UP000065807"/>
    </source>
</evidence>
<reference evidence="10" key="1">
    <citation type="submission" date="2015-07" db="EMBL/GenBank/DDBJ databases">
        <title>Complete genome sequence and phylogenetic analysis of Limnochorda pilosa.</title>
        <authorList>
            <person name="Watanabe M."/>
            <person name="Kojima H."/>
            <person name="Fukui M."/>
        </authorList>
    </citation>
    <scope>NUCLEOTIDE SEQUENCE [LARGE SCALE GENOMIC DNA]</scope>
    <source>
        <strain evidence="10">HC45</strain>
    </source>
</reference>
<feature type="domain" description="AMP-dependent synthetase/ligase" evidence="7">
    <location>
        <begin position="5"/>
        <end position="350"/>
    </location>
</feature>
<dbReference type="NCBIfam" id="TIGR01923">
    <property type="entry name" value="menE"/>
    <property type="match status" value="1"/>
</dbReference>
<dbReference type="PROSITE" id="PS00455">
    <property type="entry name" value="AMP_BINDING"/>
    <property type="match status" value="1"/>
</dbReference>
<proteinExistence type="inferred from homology"/>
<evidence type="ECO:0000256" key="6">
    <source>
        <dbReference type="SAM" id="MobiDB-lite"/>
    </source>
</evidence>
<organism evidence="9 10">
    <name type="scientific">Limnochorda pilosa</name>
    <dbReference type="NCBI Taxonomy" id="1555112"/>
    <lineage>
        <taxon>Bacteria</taxon>
        <taxon>Bacillati</taxon>
        <taxon>Bacillota</taxon>
        <taxon>Limnochordia</taxon>
        <taxon>Limnochordales</taxon>
        <taxon>Limnochordaceae</taxon>
        <taxon>Limnochorda</taxon>
    </lineage>
</organism>
<evidence type="ECO:0000259" key="8">
    <source>
        <dbReference type="Pfam" id="PF13193"/>
    </source>
</evidence>
<dbReference type="GO" id="GO:0008756">
    <property type="term" value="F:o-succinylbenzoate-CoA ligase activity"/>
    <property type="evidence" value="ECO:0007669"/>
    <property type="project" value="UniProtKB-UniRule"/>
</dbReference>
<dbReference type="GO" id="GO:0009234">
    <property type="term" value="P:menaquinone biosynthetic process"/>
    <property type="evidence" value="ECO:0007669"/>
    <property type="project" value="UniProtKB-UniRule"/>
</dbReference>
<dbReference type="GO" id="GO:0031956">
    <property type="term" value="F:medium-chain fatty acid-CoA ligase activity"/>
    <property type="evidence" value="ECO:0007669"/>
    <property type="project" value="TreeGrafter"/>
</dbReference>
<dbReference type="InterPro" id="IPR000873">
    <property type="entry name" value="AMP-dep_synth/lig_dom"/>
</dbReference>
<dbReference type="STRING" id="1555112.LIP_2421"/>
<dbReference type="GO" id="GO:0005524">
    <property type="term" value="F:ATP binding"/>
    <property type="evidence" value="ECO:0007669"/>
    <property type="project" value="UniProtKB-KW"/>
</dbReference>
<feature type="domain" description="AMP-binding enzyme C-terminal" evidence="8">
    <location>
        <begin position="400"/>
        <end position="475"/>
    </location>
</feature>
<evidence type="ECO:0000256" key="3">
    <source>
        <dbReference type="ARBA" id="ARBA00022741"/>
    </source>
</evidence>
<dbReference type="InterPro" id="IPR045851">
    <property type="entry name" value="AMP-bd_C_sf"/>
</dbReference>
<dbReference type="UniPathway" id="UPA01057">
    <property type="reaction ID" value="UER00166"/>
</dbReference>
<dbReference type="AlphaFoldDB" id="A0A0K2SMN4"/>
<dbReference type="GO" id="GO:0006631">
    <property type="term" value="P:fatty acid metabolic process"/>
    <property type="evidence" value="ECO:0007669"/>
    <property type="project" value="TreeGrafter"/>
</dbReference>
<dbReference type="SUPFAM" id="SSF56801">
    <property type="entry name" value="Acetyl-CoA synthetase-like"/>
    <property type="match status" value="1"/>
</dbReference>
<dbReference type="UniPathway" id="UPA00079"/>
<dbReference type="InterPro" id="IPR020845">
    <property type="entry name" value="AMP-binding_CS"/>
</dbReference>
<comment type="pathway">
    <text evidence="5">Quinol/quinone metabolism; menaquinone biosynthesis.</text>
</comment>
<comment type="function">
    <text evidence="5">Converts 2-succinylbenzoate (OSB) to 2-succinylbenzoyl-CoA (OSB-CoA).</text>
</comment>
<dbReference type="Gene3D" id="3.40.50.12780">
    <property type="entry name" value="N-terminal domain of ligase-like"/>
    <property type="match status" value="1"/>
</dbReference>